<proteinExistence type="predicted"/>
<evidence type="ECO:0000313" key="7">
    <source>
        <dbReference type="EMBL" id="CAG5118688.1"/>
    </source>
</evidence>
<feature type="domain" description="ABC-2 type transporter transmembrane" evidence="6">
    <location>
        <begin position="204"/>
        <end position="343"/>
    </location>
</feature>
<comment type="caution">
    <text evidence="7">The sequence shown here is derived from an EMBL/GenBank/DDBJ whole genome shotgun (WGS) entry which is preliminary data.</text>
</comment>
<dbReference type="Proteomes" id="UP000678393">
    <property type="component" value="Unassembled WGS sequence"/>
</dbReference>
<dbReference type="InterPro" id="IPR013525">
    <property type="entry name" value="ABC2_TM"/>
</dbReference>
<evidence type="ECO:0000256" key="4">
    <source>
        <dbReference type="ARBA" id="ARBA00023136"/>
    </source>
</evidence>
<evidence type="ECO:0000256" key="5">
    <source>
        <dbReference type="SAM" id="Phobius"/>
    </source>
</evidence>
<feature type="non-terminal residue" evidence="7">
    <location>
        <position position="345"/>
    </location>
</feature>
<dbReference type="InterPro" id="IPR026082">
    <property type="entry name" value="ABCA"/>
</dbReference>
<comment type="subcellular location">
    <subcellularLocation>
        <location evidence="1">Membrane</location>
        <topology evidence="1">Multi-pass membrane protein</topology>
    </subcellularLocation>
</comment>
<dbReference type="GO" id="GO:0005319">
    <property type="term" value="F:lipid transporter activity"/>
    <property type="evidence" value="ECO:0007669"/>
    <property type="project" value="TreeGrafter"/>
</dbReference>
<organism evidence="7 8">
    <name type="scientific">Candidula unifasciata</name>
    <dbReference type="NCBI Taxonomy" id="100452"/>
    <lineage>
        <taxon>Eukaryota</taxon>
        <taxon>Metazoa</taxon>
        <taxon>Spiralia</taxon>
        <taxon>Lophotrochozoa</taxon>
        <taxon>Mollusca</taxon>
        <taxon>Gastropoda</taxon>
        <taxon>Heterobranchia</taxon>
        <taxon>Euthyneura</taxon>
        <taxon>Panpulmonata</taxon>
        <taxon>Eupulmonata</taxon>
        <taxon>Stylommatophora</taxon>
        <taxon>Helicina</taxon>
        <taxon>Helicoidea</taxon>
        <taxon>Geomitridae</taxon>
        <taxon>Candidula</taxon>
    </lineage>
</organism>
<accession>A0A8S3YQG5</accession>
<evidence type="ECO:0000256" key="3">
    <source>
        <dbReference type="ARBA" id="ARBA00022989"/>
    </source>
</evidence>
<dbReference type="PANTHER" id="PTHR19229">
    <property type="entry name" value="ATP-BINDING CASSETTE TRANSPORTER SUBFAMILY A ABCA"/>
    <property type="match status" value="1"/>
</dbReference>
<dbReference type="Pfam" id="PF12698">
    <property type="entry name" value="ABC2_membrane_3"/>
    <property type="match status" value="1"/>
</dbReference>
<feature type="transmembrane region" description="Helical" evidence="5">
    <location>
        <begin position="320"/>
        <end position="343"/>
    </location>
</feature>
<keyword evidence="4 5" id="KW-0472">Membrane</keyword>
<name>A0A8S3YQG5_9EUPU</name>
<evidence type="ECO:0000256" key="1">
    <source>
        <dbReference type="ARBA" id="ARBA00004141"/>
    </source>
</evidence>
<evidence type="ECO:0000313" key="8">
    <source>
        <dbReference type="Proteomes" id="UP000678393"/>
    </source>
</evidence>
<sequence>MTLCSQVCLLMWKNWLIQKRRLAISIFEVILPALFSCLLPLVRDAVTPSFFPNLTYFENETIVTHPSFFPKDGIIGYAPASNATTDVMSHVFLLLMRNMPPSQNLSLKGFTTEKESVTFYEDNVSHIQHIVVFHGVDSKSNLMPKKVSFSILPHLRNKFWYTNLMYPFLDNKMFERRQIYTNRAVLYLQSLVGEALARYWTEKAGRNPDSIGFEVYSKSFVCPPYREDLLANLVQSQLPLYLILSFMLSVVIGTKNIVTEKEKKLKESMKLMGLTSTAYWLSWYLTLLVYLVPVMAMYTMMFSLPVSSGGPVLFNTNGSLFFVILLVYAHALITYCSMISTLVQK</sequence>
<feature type="transmembrane region" description="Helical" evidence="5">
    <location>
        <begin position="279"/>
        <end position="300"/>
    </location>
</feature>
<evidence type="ECO:0000259" key="6">
    <source>
        <dbReference type="Pfam" id="PF12698"/>
    </source>
</evidence>
<dbReference type="PANTHER" id="PTHR19229:SF250">
    <property type="entry name" value="ABC TRANSPORTER DOMAIN-CONTAINING PROTEIN-RELATED"/>
    <property type="match status" value="1"/>
</dbReference>
<feature type="transmembrane region" description="Helical" evidence="5">
    <location>
        <begin position="238"/>
        <end position="258"/>
    </location>
</feature>
<dbReference type="AlphaFoldDB" id="A0A8S3YQG5"/>
<gene>
    <name evidence="7" type="ORF">CUNI_LOCUS4246</name>
</gene>
<dbReference type="GO" id="GO:0140359">
    <property type="term" value="F:ABC-type transporter activity"/>
    <property type="evidence" value="ECO:0007669"/>
    <property type="project" value="InterPro"/>
</dbReference>
<feature type="transmembrane region" description="Helical" evidence="5">
    <location>
        <begin position="21"/>
        <end position="42"/>
    </location>
</feature>
<reference evidence="7" key="1">
    <citation type="submission" date="2021-04" db="EMBL/GenBank/DDBJ databases">
        <authorList>
            <consortium name="Molecular Ecology Group"/>
        </authorList>
    </citation>
    <scope>NUCLEOTIDE SEQUENCE</scope>
</reference>
<dbReference type="GO" id="GO:0016020">
    <property type="term" value="C:membrane"/>
    <property type="evidence" value="ECO:0007669"/>
    <property type="project" value="UniProtKB-SubCell"/>
</dbReference>
<keyword evidence="8" id="KW-1185">Reference proteome</keyword>
<dbReference type="OrthoDB" id="6157630at2759"/>
<dbReference type="EMBL" id="CAJHNH020000592">
    <property type="protein sequence ID" value="CAG5118688.1"/>
    <property type="molecule type" value="Genomic_DNA"/>
</dbReference>
<keyword evidence="2 5" id="KW-0812">Transmembrane</keyword>
<protein>
    <recommendedName>
        <fullName evidence="6">ABC-2 type transporter transmembrane domain-containing protein</fullName>
    </recommendedName>
</protein>
<keyword evidence="3 5" id="KW-1133">Transmembrane helix</keyword>
<evidence type="ECO:0000256" key="2">
    <source>
        <dbReference type="ARBA" id="ARBA00022692"/>
    </source>
</evidence>